<keyword evidence="4" id="KW-0964">Secreted</keyword>
<dbReference type="Pfam" id="PF00700">
    <property type="entry name" value="Flagellin_C"/>
    <property type="match status" value="1"/>
</dbReference>
<evidence type="ECO:0000256" key="2">
    <source>
        <dbReference type="ARBA" id="ARBA00020110"/>
    </source>
</evidence>
<name>A0A168NHP8_9CLOT</name>
<dbReference type="PRINTS" id="PR00207">
    <property type="entry name" value="FLAGELLIN"/>
</dbReference>
<comment type="caution">
    <text evidence="7">The sequence shown here is derived from an EMBL/GenBank/DDBJ whole genome shotgun (WGS) entry which is preliminary data.</text>
</comment>
<evidence type="ECO:0000256" key="1">
    <source>
        <dbReference type="ARBA" id="ARBA00005709"/>
    </source>
</evidence>
<feature type="domain" description="Flagellin N-terminal" evidence="5">
    <location>
        <begin position="4"/>
        <end position="141"/>
    </location>
</feature>
<dbReference type="RefSeq" id="WP_063602426.1">
    <property type="nucleotide sequence ID" value="NZ_LITQ01000043.1"/>
</dbReference>
<keyword evidence="10" id="KW-1185">Reference proteome</keyword>
<feature type="domain" description="Flagellin C-terminal" evidence="6">
    <location>
        <begin position="192"/>
        <end position="276"/>
    </location>
</feature>
<gene>
    <name evidence="7" type="primary">hag_1</name>
    <name evidence="8" type="ORF">CLCOS_31940</name>
    <name evidence="7" type="ORF">WX73_02809</name>
</gene>
<evidence type="ECO:0000259" key="5">
    <source>
        <dbReference type="Pfam" id="PF00669"/>
    </source>
</evidence>
<dbReference type="Gene3D" id="6.10.10.10">
    <property type="entry name" value="Flagellar export chaperone, C-terminal domain"/>
    <property type="match status" value="1"/>
</dbReference>
<dbReference type="PANTHER" id="PTHR42792:SF2">
    <property type="entry name" value="FLAGELLIN"/>
    <property type="match status" value="1"/>
</dbReference>
<keyword evidence="7" id="KW-0282">Flagellum</keyword>
<dbReference type="Gene3D" id="1.20.1330.10">
    <property type="entry name" value="f41 fragment of flagellin, N-terminal domain"/>
    <property type="match status" value="1"/>
</dbReference>
<evidence type="ECO:0000259" key="6">
    <source>
        <dbReference type="Pfam" id="PF00700"/>
    </source>
</evidence>
<dbReference type="InterPro" id="IPR046358">
    <property type="entry name" value="Flagellin_C"/>
</dbReference>
<dbReference type="EMBL" id="LROR01000062">
    <property type="protein sequence ID" value="OBR92083.1"/>
    <property type="molecule type" value="Genomic_DNA"/>
</dbReference>
<dbReference type="InterPro" id="IPR001492">
    <property type="entry name" value="Flagellin"/>
</dbReference>
<evidence type="ECO:0000256" key="3">
    <source>
        <dbReference type="ARBA" id="ARBA00023143"/>
    </source>
</evidence>
<evidence type="ECO:0000313" key="10">
    <source>
        <dbReference type="Proteomes" id="UP000093694"/>
    </source>
</evidence>
<reference evidence="8 10" key="2">
    <citation type="journal article" date="2016" name="Front. Microbiol.">
        <title>Industrial Acetogenic Biocatalysts: A Comparative Metabolic and Genomic Analysis.</title>
        <authorList>
            <person name="Bengelsdorf F."/>
            <person name="Poehlein A."/>
            <person name="Sonja S."/>
            <person name="Erz C."/>
            <person name="Hummel T."/>
            <person name="Hoffmeister S."/>
            <person name="Daniel R."/>
            <person name="Durre P."/>
        </authorList>
    </citation>
    <scope>NUCLEOTIDE SEQUENCE [LARGE SCALE GENOMIC DNA]</scope>
    <source>
        <strain evidence="8 10">PTA-10522</strain>
    </source>
</reference>
<comment type="similarity">
    <text evidence="1 4">Belongs to the bacterial flagellin family.</text>
</comment>
<comment type="function">
    <text evidence="4">Flagellin is the subunit protein which polymerizes to form the filaments of bacterial flagella.</text>
</comment>
<dbReference type="InterPro" id="IPR001029">
    <property type="entry name" value="Flagellin_N"/>
</dbReference>
<dbReference type="GO" id="GO:0005576">
    <property type="term" value="C:extracellular region"/>
    <property type="evidence" value="ECO:0007669"/>
    <property type="project" value="UniProtKB-SubCell"/>
</dbReference>
<comment type="subcellular location">
    <subcellularLocation>
        <location evidence="4">Secreted</location>
    </subcellularLocation>
    <subcellularLocation>
        <location evidence="4">Bacterial flagellum</location>
    </subcellularLocation>
</comment>
<organism evidence="7 9">
    <name type="scientific">Clostridium coskatii</name>
    <dbReference type="NCBI Taxonomy" id="1705578"/>
    <lineage>
        <taxon>Bacteria</taxon>
        <taxon>Bacillati</taxon>
        <taxon>Bacillota</taxon>
        <taxon>Clostridia</taxon>
        <taxon>Eubacteriales</taxon>
        <taxon>Clostridiaceae</taxon>
        <taxon>Clostridium</taxon>
    </lineage>
</organism>
<keyword evidence="7" id="KW-0969">Cilium</keyword>
<evidence type="ECO:0000256" key="4">
    <source>
        <dbReference type="RuleBase" id="RU362073"/>
    </source>
</evidence>
<dbReference type="PANTHER" id="PTHR42792">
    <property type="entry name" value="FLAGELLIN"/>
    <property type="match status" value="1"/>
</dbReference>
<dbReference type="GO" id="GO:0005198">
    <property type="term" value="F:structural molecule activity"/>
    <property type="evidence" value="ECO:0007669"/>
    <property type="project" value="UniProtKB-UniRule"/>
</dbReference>
<evidence type="ECO:0000313" key="7">
    <source>
        <dbReference type="EMBL" id="OAA86451.1"/>
    </source>
</evidence>
<sequence>MRLSYNMPALIMHMIQNQALDRQSGDLNRISSGCKINSAADNPTGLVQSENISIQVKSLETVTRNVQDGVSMLQSAEGGLNEITSMVQRVRQLTLQAGDGSFNDRDRQKIQGEIDQMLDGINEMANNTEFNGFKLLGQNKTISMTVGTNAGDDVNIPQIDLTNGSDGVISDLYKIKTDGGKDILSGDTDSALSIIDSSLNTIVSLRSKYGALENRFTSSYNNMQELNEKMADAYSSISDSDMAEEMMNYSKESIVIQASNAMIAQANKLPQDVLQIIQNFRK</sequence>
<dbReference type="AlphaFoldDB" id="A0A168NHP8"/>
<reference evidence="7 9" key="1">
    <citation type="journal article" date="2015" name="Biotechnol. Bioeng.">
        <title>Genome sequence and phenotypic characterization of Caulobacter segnis.</title>
        <authorList>
            <person name="Patel S."/>
            <person name="Fletcher B."/>
            <person name="Scott D.C."/>
            <person name="Ely B."/>
        </authorList>
    </citation>
    <scope>NUCLEOTIDE SEQUENCE [LARGE SCALE GENOMIC DNA]</scope>
    <source>
        <strain evidence="7 9">PS02</strain>
    </source>
</reference>
<dbReference type="SUPFAM" id="SSF64518">
    <property type="entry name" value="Phase 1 flagellin"/>
    <property type="match status" value="1"/>
</dbReference>
<keyword evidence="7" id="KW-0966">Cell projection</keyword>
<proteinExistence type="inferred from homology"/>
<dbReference type="PATRIC" id="fig|1705578.3.peg.3090"/>
<dbReference type="EMBL" id="LITQ01000043">
    <property type="protein sequence ID" value="OAA86451.1"/>
    <property type="molecule type" value="Genomic_DNA"/>
</dbReference>
<dbReference type="GO" id="GO:0009288">
    <property type="term" value="C:bacterial-type flagellum"/>
    <property type="evidence" value="ECO:0007669"/>
    <property type="project" value="UniProtKB-SubCell"/>
</dbReference>
<accession>A0A168NHP8</accession>
<protein>
    <recommendedName>
        <fullName evidence="2 4">Flagellin</fullName>
    </recommendedName>
</protein>
<keyword evidence="3 4" id="KW-0975">Bacterial flagellum</keyword>
<dbReference type="InterPro" id="IPR042187">
    <property type="entry name" value="Flagellin_C_sub2"/>
</dbReference>
<dbReference type="Proteomes" id="UP000093694">
    <property type="component" value="Unassembled WGS sequence"/>
</dbReference>
<evidence type="ECO:0000313" key="9">
    <source>
        <dbReference type="Proteomes" id="UP000077384"/>
    </source>
</evidence>
<evidence type="ECO:0000313" key="8">
    <source>
        <dbReference type="EMBL" id="OBR92083.1"/>
    </source>
</evidence>
<dbReference type="Pfam" id="PF00669">
    <property type="entry name" value="Flagellin_N"/>
    <property type="match status" value="1"/>
</dbReference>
<dbReference type="Proteomes" id="UP000077384">
    <property type="component" value="Unassembled WGS sequence"/>
</dbReference>